<dbReference type="Proteomes" id="UP000266841">
    <property type="component" value="Unassembled WGS sequence"/>
</dbReference>
<organism evidence="1 2">
    <name type="scientific">Thalassiosira oceanica</name>
    <name type="common">Marine diatom</name>
    <dbReference type="NCBI Taxonomy" id="159749"/>
    <lineage>
        <taxon>Eukaryota</taxon>
        <taxon>Sar</taxon>
        <taxon>Stramenopiles</taxon>
        <taxon>Ochrophyta</taxon>
        <taxon>Bacillariophyta</taxon>
        <taxon>Coscinodiscophyceae</taxon>
        <taxon>Thalassiosirophycidae</taxon>
        <taxon>Thalassiosirales</taxon>
        <taxon>Thalassiosiraceae</taxon>
        <taxon>Thalassiosira</taxon>
    </lineage>
</organism>
<name>K0RET6_THAOC</name>
<evidence type="ECO:0000313" key="2">
    <source>
        <dbReference type="Proteomes" id="UP000266841"/>
    </source>
</evidence>
<evidence type="ECO:0000313" key="1">
    <source>
        <dbReference type="EMBL" id="EJK45082.1"/>
    </source>
</evidence>
<dbReference type="AlphaFoldDB" id="K0RET6"/>
<proteinExistence type="predicted"/>
<feature type="non-terminal residue" evidence="1">
    <location>
        <position position="1"/>
    </location>
</feature>
<protein>
    <submittedName>
        <fullName evidence="1">Uncharacterized protein</fullName>
    </submittedName>
</protein>
<keyword evidence="2" id="KW-1185">Reference proteome</keyword>
<sequence length="21" mass="2616">FKINRLEYGFEAMNKFSFDRC</sequence>
<dbReference type="EMBL" id="AGNL01048815">
    <property type="protein sequence ID" value="EJK45082.1"/>
    <property type="molecule type" value="Genomic_DNA"/>
</dbReference>
<accession>K0RET6</accession>
<comment type="caution">
    <text evidence="1">The sequence shown here is derived from an EMBL/GenBank/DDBJ whole genome shotgun (WGS) entry which is preliminary data.</text>
</comment>
<reference evidence="1 2" key="1">
    <citation type="journal article" date="2012" name="Genome Biol.">
        <title>Genome and low-iron response of an oceanic diatom adapted to chronic iron limitation.</title>
        <authorList>
            <person name="Lommer M."/>
            <person name="Specht M."/>
            <person name="Roy A.S."/>
            <person name="Kraemer L."/>
            <person name="Andreson R."/>
            <person name="Gutowska M.A."/>
            <person name="Wolf J."/>
            <person name="Bergner S.V."/>
            <person name="Schilhabel M.B."/>
            <person name="Klostermeier U.C."/>
            <person name="Beiko R.G."/>
            <person name="Rosenstiel P."/>
            <person name="Hippler M."/>
            <person name="Laroche J."/>
        </authorList>
    </citation>
    <scope>NUCLEOTIDE SEQUENCE [LARGE SCALE GENOMIC DNA]</scope>
    <source>
        <strain evidence="1 2">CCMP1005</strain>
    </source>
</reference>
<gene>
    <name evidence="1" type="ORF">THAOC_36323</name>
</gene>